<evidence type="ECO:0000313" key="3">
    <source>
        <dbReference type="EMBL" id="MCP3425111.1"/>
    </source>
</evidence>
<accession>A0A9X2KKJ0</accession>
<comment type="caution">
    <text evidence="3">The sequence shown here is derived from an EMBL/GenBank/DDBJ whole genome shotgun (WGS) entry which is preliminary data.</text>
</comment>
<gene>
    <name evidence="3" type="ORF">NBM05_03475</name>
</gene>
<evidence type="ECO:0000256" key="1">
    <source>
        <dbReference type="ARBA" id="ARBA00007689"/>
    </source>
</evidence>
<dbReference type="RefSeq" id="WP_254165139.1">
    <property type="nucleotide sequence ID" value="NZ_JANAFB010000005.1"/>
</dbReference>
<dbReference type="InterPro" id="IPR051807">
    <property type="entry name" value="Sec-metab_biosynth-assoc"/>
</dbReference>
<dbReference type="InterPro" id="IPR005545">
    <property type="entry name" value="YCII"/>
</dbReference>
<keyword evidence="4" id="KW-1185">Reference proteome</keyword>
<dbReference type="PANTHER" id="PTHR33606:SF3">
    <property type="entry name" value="PROTEIN YCII"/>
    <property type="match status" value="1"/>
</dbReference>
<feature type="domain" description="YCII-related" evidence="2">
    <location>
        <begin position="6"/>
        <end position="87"/>
    </location>
</feature>
<dbReference type="Pfam" id="PF03795">
    <property type="entry name" value="YCII"/>
    <property type="match status" value="1"/>
</dbReference>
<name>A0A9X2KKJ0_9MICC</name>
<dbReference type="Proteomes" id="UP001139502">
    <property type="component" value="Unassembled WGS sequence"/>
</dbReference>
<organism evidence="3 4">
    <name type="scientific">Rothia santali</name>
    <dbReference type="NCBI Taxonomy" id="2949643"/>
    <lineage>
        <taxon>Bacteria</taxon>
        <taxon>Bacillati</taxon>
        <taxon>Actinomycetota</taxon>
        <taxon>Actinomycetes</taxon>
        <taxon>Micrococcales</taxon>
        <taxon>Micrococcaceae</taxon>
        <taxon>Rothia</taxon>
    </lineage>
</organism>
<protein>
    <submittedName>
        <fullName evidence="3">YciI family protein</fullName>
    </submittedName>
</protein>
<evidence type="ECO:0000313" key="4">
    <source>
        <dbReference type="Proteomes" id="UP001139502"/>
    </source>
</evidence>
<dbReference type="InterPro" id="IPR011008">
    <property type="entry name" value="Dimeric_a/b-barrel"/>
</dbReference>
<reference evidence="3" key="1">
    <citation type="submission" date="2022-06" db="EMBL/GenBank/DDBJ databases">
        <title>Rothia sp. isolated from sandalwood seedling.</title>
        <authorList>
            <person name="Tuikhar N."/>
            <person name="Kirdat K."/>
            <person name="Thorat V."/>
            <person name="Swetha P."/>
            <person name="Padma S."/>
            <person name="Sundararaj R."/>
            <person name="Yadav A."/>
        </authorList>
    </citation>
    <scope>NUCLEOTIDE SEQUENCE</scope>
    <source>
        <strain evidence="3">AR01</strain>
    </source>
</reference>
<dbReference type="Gene3D" id="3.30.70.1060">
    <property type="entry name" value="Dimeric alpha+beta barrel"/>
    <property type="match status" value="1"/>
</dbReference>
<sequence length="94" mass="10034">MPQHFAVTYSYGPAEEQAKHRPQHRAYLGALVERGCLKASGPFTDEQAPGALLIFEAESPAEVQELLDADPMVTGGAVTGVEIRSWNPVLGTVG</sequence>
<dbReference type="AlphaFoldDB" id="A0A9X2KKJ0"/>
<dbReference type="SUPFAM" id="SSF54909">
    <property type="entry name" value="Dimeric alpha+beta barrel"/>
    <property type="match status" value="1"/>
</dbReference>
<dbReference type="EMBL" id="JANAFB010000005">
    <property type="protein sequence ID" value="MCP3425111.1"/>
    <property type="molecule type" value="Genomic_DNA"/>
</dbReference>
<proteinExistence type="inferred from homology"/>
<evidence type="ECO:0000259" key="2">
    <source>
        <dbReference type="Pfam" id="PF03795"/>
    </source>
</evidence>
<dbReference type="PANTHER" id="PTHR33606">
    <property type="entry name" value="PROTEIN YCII"/>
    <property type="match status" value="1"/>
</dbReference>
<comment type="similarity">
    <text evidence="1">Belongs to the YciI family.</text>
</comment>